<dbReference type="InterPro" id="IPR029045">
    <property type="entry name" value="ClpP/crotonase-like_dom_sf"/>
</dbReference>
<organism evidence="3 4">
    <name type="scientific">Caldimonas aquatica</name>
    <dbReference type="NCBI Taxonomy" id="376175"/>
    <lineage>
        <taxon>Bacteria</taxon>
        <taxon>Pseudomonadati</taxon>
        <taxon>Pseudomonadota</taxon>
        <taxon>Betaproteobacteria</taxon>
        <taxon>Burkholderiales</taxon>
        <taxon>Sphaerotilaceae</taxon>
        <taxon>Caldimonas</taxon>
    </lineage>
</organism>
<evidence type="ECO:0000313" key="3">
    <source>
        <dbReference type="EMBL" id="UZD54848.1"/>
    </source>
</evidence>
<keyword evidence="4" id="KW-1185">Reference proteome</keyword>
<evidence type="ECO:0000256" key="1">
    <source>
        <dbReference type="ARBA" id="ARBA00005254"/>
    </source>
</evidence>
<dbReference type="Proteomes" id="UP001163266">
    <property type="component" value="Chromosome"/>
</dbReference>
<protein>
    <submittedName>
        <fullName evidence="3">2-(1,2-epoxy-1,2-dihydrophenyl)acetyl-CoA isomerase PaaG</fullName>
        <ecNumber evidence="3">5.3.3.18</ecNumber>
    </submittedName>
</protein>
<dbReference type="InterPro" id="IPR018376">
    <property type="entry name" value="Enoyl-CoA_hyd/isom_CS"/>
</dbReference>
<name>A0ABY6MS54_9BURK</name>
<dbReference type="GO" id="GO:0016853">
    <property type="term" value="F:isomerase activity"/>
    <property type="evidence" value="ECO:0007669"/>
    <property type="project" value="UniProtKB-KW"/>
</dbReference>
<reference evidence="3" key="1">
    <citation type="submission" date="2022-10" db="EMBL/GenBank/DDBJ databases">
        <title>Complete genome sequence of Schlegelella aquatica LMG 23380.</title>
        <authorList>
            <person name="Musilova J."/>
            <person name="Kourilova X."/>
            <person name="Bezdicek M."/>
            <person name="Hermankova K."/>
            <person name="Obruca S."/>
            <person name="Sedlar K."/>
        </authorList>
    </citation>
    <scope>NUCLEOTIDE SEQUENCE</scope>
    <source>
        <strain evidence="3">LMG 23380</strain>
    </source>
</reference>
<dbReference type="PANTHER" id="PTHR43459">
    <property type="entry name" value="ENOYL-COA HYDRATASE"/>
    <property type="match status" value="1"/>
</dbReference>
<dbReference type="PROSITE" id="PS00166">
    <property type="entry name" value="ENOYL_COA_HYDRATASE"/>
    <property type="match status" value="1"/>
</dbReference>
<dbReference type="Pfam" id="PF00378">
    <property type="entry name" value="ECH_1"/>
    <property type="match status" value="1"/>
</dbReference>
<sequence length="279" mass="28738">MSEPLVLVSQEGAVRTFTLNRPAALNSFTGEMHEALASALDAAAADTAVRCVVITGAGRGFCAGQDLSDPAVSVEPGSAPKDLGAVIERHWRPLAQRLRSMPVPTVAAVNGVAAGAGANLALNCDLVVAARTASFIQAFAKIGLVPDTGGTWLLPHLVGRARALGLALLGDKLPAEEAARIGLIWQCVDDAALAETVAALAARLAAMPTRALVATRAAIDAAAGSSMDEALGLETRWQRTLGRAHDYLEGVAAFGAKRPPVFTDRDVTVRGPDDEGAAH</sequence>
<dbReference type="PANTHER" id="PTHR43459:SF1">
    <property type="entry name" value="EG:BACN32G11.4 PROTEIN"/>
    <property type="match status" value="1"/>
</dbReference>
<dbReference type="RefSeq" id="WP_264892512.1">
    <property type="nucleotide sequence ID" value="NZ_CP110257.1"/>
</dbReference>
<dbReference type="EMBL" id="CP110257">
    <property type="protein sequence ID" value="UZD54848.1"/>
    <property type="molecule type" value="Genomic_DNA"/>
</dbReference>
<dbReference type="CDD" id="cd06558">
    <property type="entry name" value="crotonase-like"/>
    <property type="match status" value="1"/>
</dbReference>
<dbReference type="Gene3D" id="3.90.226.10">
    <property type="entry name" value="2-enoyl-CoA Hydratase, Chain A, domain 1"/>
    <property type="match status" value="1"/>
</dbReference>
<evidence type="ECO:0000313" key="4">
    <source>
        <dbReference type="Proteomes" id="UP001163266"/>
    </source>
</evidence>
<gene>
    <name evidence="3" type="primary">paaG</name>
    <name evidence="3" type="ORF">OMP39_14485</name>
</gene>
<comment type="similarity">
    <text evidence="1 2">Belongs to the enoyl-CoA hydratase/isomerase family.</text>
</comment>
<dbReference type="Gene3D" id="1.10.12.10">
    <property type="entry name" value="Lyase 2-enoyl-coa Hydratase, Chain A, domain 2"/>
    <property type="match status" value="1"/>
</dbReference>
<evidence type="ECO:0000256" key="2">
    <source>
        <dbReference type="RuleBase" id="RU003707"/>
    </source>
</evidence>
<dbReference type="SUPFAM" id="SSF52096">
    <property type="entry name" value="ClpP/crotonase"/>
    <property type="match status" value="1"/>
</dbReference>
<dbReference type="InterPro" id="IPR014748">
    <property type="entry name" value="Enoyl-CoA_hydra_C"/>
</dbReference>
<accession>A0ABY6MS54</accession>
<dbReference type="EC" id="5.3.3.18" evidence="3"/>
<proteinExistence type="inferred from homology"/>
<keyword evidence="3" id="KW-0413">Isomerase</keyword>
<dbReference type="InterPro" id="IPR001753">
    <property type="entry name" value="Enoyl-CoA_hydra/iso"/>
</dbReference>